<dbReference type="SUPFAM" id="SSF46946">
    <property type="entry name" value="S13-like H2TH domain"/>
    <property type="match status" value="1"/>
</dbReference>
<dbReference type="AlphaFoldDB" id="C0W1A8"/>
<dbReference type="InterPro" id="IPR000214">
    <property type="entry name" value="Znf_DNA_glyclase/AP_lyase"/>
</dbReference>
<sequence>MPEGHVIHRLTARLLADFGGYSLEVLSPQGRFADSAELLSGLQITGSSSWGKHIFIKFGEEPDELARWLHVHLGLYGKWRFYPLDVFGNPPAPKGEIRLRLVGREEVADLSGPTRCAVVSYDEVLDVLKRLGPDPLVNHPADRAEFIRLVRARKRAIGELVMDQSVVAGPGNIYRAECLFRVGISPFRKGSNISEKRLGLLWDDLRAGLLDGLETGFISTMLEEDLRAEDPEDVEAQRFYVYHRTGRPCLRCGSMVAEQLMQNRRLFWCPGCQR</sequence>
<name>C0W1A8_9ACTO</name>
<evidence type="ECO:0000313" key="17">
    <source>
        <dbReference type="Proteomes" id="UP000010301"/>
    </source>
</evidence>
<keyword evidence="3" id="KW-0479">Metal-binding</keyword>
<keyword evidence="8" id="KW-0238">DNA-binding</keyword>
<dbReference type="STRING" id="525245.HMPREF0044_1198"/>
<evidence type="ECO:0000256" key="13">
    <source>
        <dbReference type="PROSITE-ProRule" id="PRU00391"/>
    </source>
</evidence>
<dbReference type="InterPro" id="IPR015886">
    <property type="entry name" value="H2TH_FPG"/>
</dbReference>
<feature type="domain" description="FPG-type" evidence="14">
    <location>
        <begin position="240"/>
        <end position="274"/>
    </location>
</feature>
<dbReference type="Gene3D" id="3.20.190.10">
    <property type="entry name" value="MutM-like, N-terminal"/>
    <property type="match status" value="1"/>
</dbReference>
<dbReference type="GO" id="GO:0003684">
    <property type="term" value="F:damaged DNA binding"/>
    <property type="evidence" value="ECO:0007669"/>
    <property type="project" value="InterPro"/>
</dbReference>
<keyword evidence="6" id="KW-0378">Hydrolase</keyword>
<keyword evidence="9" id="KW-0234">DNA repair</keyword>
<keyword evidence="5 13" id="KW-0863">Zinc-finger</keyword>
<evidence type="ECO:0000313" key="16">
    <source>
        <dbReference type="EMBL" id="EEH63597.1"/>
    </source>
</evidence>
<dbReference type="Gene3D" id="1.10.8.50">
    <property type="match status" value="1"/>
</dbReference>
<reference evidence="16 17" key="1">
    <citation type="submission" date="2009-01" db="EMBL/GenBank/DDBJ databases">
        <authorList>
            <person name="Qin X."/>
            <person name="Bachman B."/>
            <person name="Battles P."/>
            <person name="Bell A."/>
            <person name="Bess C."/>
            <person name="Bickham C."/>
            <person name="Chaboub L."/>
            <person name="Chen D."/>
            <person name="Coyle M."/>
            <person name="Deiros D.R."/>
            <person name="Dinh H."/>
            <person name="Forbes L."/>
            <person name="Fowler G."/>
            <person name="Francisco L."/>
            <person name="Fu Q."/>
            <person name="Gubbala S."/>
            <person name="Hale W."/>
            <person name="Han Y."/>
            <person name="Hemphill L."/>
            <person name="Highlander S.K."/>
            <person name="Hirani K."/>
            <person name="Hogues M."/>
            <person name="Jackson L."/>
            <person name="Jakkamsetti A."/>
            <person name="Javaid M."/>
            <person name="Jiang H."/>
            <person name="Korchina V."/>
            <person name="Kovar C."/>
            <person name="Lara F."/>
            <person name="Lee S."/>
            <person name="Mata R."/>
            <person name="Mathew T."/>
            <person name="Moen C."/>
            <person name="Morales K."/>
            <person name="Munidasa M."/>
            <person name="Nazareth L."/>
            <person name="Ngo R."/>
            <person name="Nguyen L."/>
            <person name="Okwuonu G."/>
            <person name="Ongeri F."/>
            <person name="Patil S."/>
            <person name="Petrosino J."/>
            <person name="Pham C."/>
            <person name="Pham P."/>
            <person name="Pu L.-L."/>
            <person name="Puazo M."/>
            <person name="Raj R."/>
            <person name="Reid J."/>
            <person name="Rouhana J."/>
            <person name="Saada N."/>
            <person name="Shang Y."/>
            <person name="Simmons D."/>
            <person name="Thornton R."/>
            <person name="Warren J."/>
            <person name="Weissenberger G."/>
            <person name="Zhang J."/>
            <person name="Zhang L."/>
            <person name="Zhou C."/>
            <person name="Zhu D."/>
            <person name="Muzny D."/>
            <person name="Worley K."/>
            <person name="Gibbs R."/>
        </authorList>
    </citation>
    <scope>NUCLEOTIDE SEQUENCE [LARGE SCALE GENOMIC DNA]</scope>
    <source>
        <strain evidence="16 17">DSM 15436</strain>
    </source>
</reference>
<dbReference type="SMART" id="SM00898">
    <property type="entry name" value="Fapy_DNA_glyco"/>
    <property type="match status" value="1"/>
</dbReference>
<evidence type="ECO:0000256" key="11">
    <source>
        <dbReference type="ARBA" id="ARBA00023268"/>
    </source>
</evidence>
<dbReference type="Proteomes" id="UP000010301">
    <property type="component" value="Unassembled WGS sequence"/>
</dbReference>
<evidence type="ECO:0000256" key="3">
    <source>
        <dbReference type="ARBA" id="ARBA00022723"/>
    </source>
</evidence>
<keyword evidence="17" id="KW-1185">Reference proteome</keyword>
<dbReference type="CDD" id="cd08970">
    <property type="entry name" value="AcNei1_N"/>
    <property type="match status" value="1"/>
</dbReference>
<evidence type="ECO:0000259" key="14">
    <source>
        <dbReference type="PROSITE" id="PS51066"/>
    </source>
</evidence>
<keyword evidence="4" id="KW-0227">DNA damage</keyword>
<accession>C0W1A8</accession>
<dbReference type="GO" id="GO:0000703">
    <property type="term" value="F:oxidized pyrimidine nucleobase lesion DNA N-glycosylase activity"/>
    <property type="evidence" value="ECO:0007669"/>
    <property type="project" value="TreeGrafter"/>
</dbReference>
<dbReference type="GO" id="GO:0008270">
    <property type="term" value="F:zinc ion binding"/>
    <property type="evidence" value="ECO:0007669"/>
    <property type="project" value="UniProtKB-KW"/>
</dbReference>
<evidence type="ECO:0000256" key="10">
    <source>
        <dbReference type="ARBA" id="ARBA00023239"/>
    </source>
</evidence>
<evidence type="ECO:0000256" key="5">
    <source>
        <dbReference type="ARBA" id="ARBA00022771"/>
    </source>
</evidence>
<keyword evidence="7" id="KW-0862">Zinc</keyword>
<keyword evidence="10" id="KW-0456">Lyase</keyword>
<dbReference type="SUPFAM" id="SSF81624">
    <property type="entry name" value="N-terminal domain of MutM-like DNA repair proteins"/>
    <property type="match status" value="1"/>
</dbReference>
<evidence type="ECO:0000256" key="6">
    <source>
        <dbReference type="ARBA" id="ARBA00022801"/>
    </source>
</evidence>
<evidence type="ECO:0000256" key="9">
    <source>
        <dbReference type="ARBA" id="ARBA00023204"/>
    </source>
</evidence>
<keyword evidence="12" id="KW-0326">Glycosidase</keyword>
<protein>
    <recommendedName>
        <fullName evidence="2">DNA-(apurinic or apyrimidinic site) lyase</fullName>
        <ecNumber evidence="2">4.2.99.18</ecNumber>
    </recommendedName>
</protein>
<dbReference type="PANTHER" id="PTHR42697:SF3">
    <property type="entry name" value="ENDONUCLEASE 8 1"/>
    <property type="match status" value="1"/>
</dbReference>
<dbReference type="HOGENOM" id="CLU_038423_2_1_11"/>
<evidence type="ECO:0000256" key="7">
    <source>
        <dbReference type="ARBA" id="ARBA00022833"/>
    </source>
</evidence>
<evidence type="ECO:0000256" key="8">
    <source>
        <dbReference type="ARBA" id="ARBA00023125"/>
    </source>
</evidence>
<dbReference type="SUPFAM" id="SSF57716">
    <property type="entry name" value="Glucocorticoid receptor-like (DNA-binding domain)"/>
    <property type="match status" value="1"/>
</dbReference>
<dbReference type="GO" id="GO:0140078">
    <property type="term" value="F:class I DNA-(apurinic or apyrimidinic site) endonuclease activity"/>
    <property type="evidence" value="ECO:0007669"/>
    <property type="project" value="UniProtKB-EC"/>
</dbReference>
<comment type="caution">
    <text evidence="16">The sequence shown here is derived from an EMBL/GenBank/DDBJ whole genome shotgun (WGS) entry which is preliminary data.</text>
</comment>
<evidence type="ECO:0000256" key="12">
    <source>
        <dbReference type="ARBA" id="ARBA00023295"/>
    </source>
</evidence>
<dbReference type="RefSeq" id="WP_006546368.1">
    <property type="nucleotide sequence ID" value="NZ_DS999541.1"/>
</dbReference>
<proteinExistence type="inferred from homology"/>
<dbReference type="EC" id="4.2.99.18" evidence="2"/>
<dbReference type="eggNOG" id="COG0266">
    <property type="taxonomic scope" value="Bacteria"/>
</dbReference>
<dbReference type="Pfam" id="PF01149">
    <property type="entry name" value="Fapy_DNA_glyco"/>
    <property type="match status" value="1"/>
</dbReference>
<dbReference type="GO" id="GO:0006284">
    <property type="term" value="P:base-excision repair"/>
    <property type="evidence" value="ECO:0007669"/>
    <property type="project" value="InterPro"/>
</dbReference>
<keyword evidence="11" id="KW-0511">Multifunctional enzyme</keyword>
<evidence type="ECO:0000256" key="4">
    <source>
        <dbReference type="ARBA" id="ARBA00022763"/>
    </source>
</evidence>
<evidence type="ECO:0000259" key="15">
    <source>
        <dbReference type="PROSITE" id="PS51068"/>
    </source>
</evidence>
<gene>
    <name evidence="16" type="ORF">HMPREF0044_1198</name>
</gene>
<dbReference type="SMART" id="SM01232">
    <property type="entry name" value="H2TH"/>
    <property type="match status" value="1"/>
</dbReference>
<evidence type="ECO:0000256" key="1">
    <source>
        <dbReference type="ARBA" id="ARBA00009409"/>
    </source>
</evidence>
<organism evidence="16 17">
    <name type="scientific">Gleimia coleocanis DSM 15436</name>
    <dbReference type="NCBI Taxonomy" id="525245"/>
    <lineage>
        <taxon>Bacteria</taxon>
        <taxon>Bacillati</taxon>
        <taxon>Actinomycetota</taxon>
        <taxon>Actinomycetes</taxon>
        <taxon>Actinomycetales</taxon>
        <taxon>Actinomycetaceae</taxon>
        <taxon>Gleimia</taxon>
    </lineage>
</organism>
<dbReference type="OrthoDB" id="9800855at2"/>
<evidence type="ECO:0000256" key="2">
    <source>
        <dbReference type="ARBA" id="ARBA00012720"/>
    </source>
</evidence>
<dbReference type="PANTHER" id="PTHR42697">
    <property type="entry name" value="ENDONUCLEASE 8"/>
    <property type="match status" value="1"/>
</dbReference>
<dbReference type="PROSITE" id="PS51066">
    <property type="entry name" value="ZF_FPG_2"/>
    <property type="match status" value="1"/>
</dbReference>
<dbReference type="PROSITE" id="PS51068">
    <property type="entry name" value="FPG_CAT"/>
    <property type="match status" value="1"/>
</dbReference>
<feature type="domain" description="Formamidopyrimidine-DNA glycosylase catalytic" evidence="15">
    <location>
        <begin position="1"/>
        <end position="103"/>
    </location>
</feature>
<dbReference type="EMBL" id="ACFG01000032">
    <property type="protein sequence ID" value="EEH63597.1"/>
    <property type="molecule type" value="Genomic_DNA"/>
</dbReference>
<dbReference type="InterPro" id="IPR012319">
    <property type="entry name" value="FPG_cat"/>
</dbReference>
<dbReference type="InterPro" id="IPR010979">
    <property type="entry name" value="Ribosomal_uS13-like_H2TH"/>
</dbReference>
<comment type="similarity">
    <text evidence="1">Belongs to the FPG family.</text>
</comment>
<dbReference type="InterPro" id="IPR035937">
    <property type="entry name" value="FPG_N"/>
</dbReference>
<dbReference type="Pfam" id="PF06831">
    <property type="entry name" value="H2TH"/>
    <property type="match status" value="1"/>
</dbReference>